<reference evidence="4" key="1">
    <citation type="submission" date="2020-12" db="EMBL/GenBank/DDBJ databases">
        <title>M. sibirica DSM 26468T genome.</title>
        <authorList>
            <person name="Thieme N."/>
            <person name="Rettenmaier R."/>
            <person name="Zverlov V."/>
            <person name="Liebl W."/>
        </authorList>
    </citation>
    <scope>NUCLEOTIDE SEQUENCE</scope>
    <source>
        <strain evidence="4">DSM 26468</strain>
    </source>
</reference>
<accession>A0A8J7H364</accession>
<dbReference type="InterPro" id="IPR004995">
    <property type="entry name" value="Spore_Ger"/>
</dbReference>
<dbReference type="PANTHER" id="PTHR22550">
    <property type="entry name" value="SPORE GERMINATION PROTEIN"/>
    <property type="match status" value="1"/>
</dbReference>
<protein>
    <submittedName>
        <fullName evidence="4">Spore germination protein</fullName>
    </submittedName>
</protein>
<keyword evidence="2 3" id="KW-0472">Membrane</keyword>
<dbReference type="Proteomes" id="UP000623269">
    <property type="component" value="Unassembled WGS sequence"/>
</dbReference>
<gene>
    <name evidence="4" type="ORF">I5677_10835</name>
</gene>
<proteinExistence type="inferred from homology"/>
<dbReference type="PIRSF" id="PIRSF005690">
    <property type="entry name" value="GerBA"/>
    <property type="match status" value="1"/>
</dbReference>
<feature type="transmembrane region" description="Helical" evidence="3">
    <location>
        <begin position="409"/>
        <end position="431"/>
    </location>
</feature>
<dbReference type="GO" id="GO:0016020">
    <property type="term" value="C:membrane"/>
    <property type="evidence" value="ECO:0007669"/>
    <property type="project" value="InterPro"/>
</dbReference>
<comment type="caution">
    <text evidence="4">The sequence shown here is derived from an EMBL/GenBank/DDBJ whole genome shotgun (WGS) entry which is preliminary data.</text>
</comment>
<name>A0A8J7H364_9FIRM</name>
<feature type="transmembrane region" description="Helical" evidence="3">
    <location>
        <begin position="380"/>
        <end position="397"/>
    </location>
</feature>
<keyword evidence="5" id="KW-1185">Reference proteome</keyword>
<keyword evidence="3" id="KW-0812">Transmembrane</keyword>
<evidence type="ECO:0000256" key="3">
    <source>
        <dbReference type="SAM" id="Phobius"/>
    </source>
</evidence>
<dbReference type="EMBL" id="JAEAGR010000011">
    <property type="protein sequence ID" value="MBH1941387.1"/>
    <property type="molecule type" value="Genomic_DNA"/>
</dbReference>
<dbReference type="PANTHER" id="PTHR22550:SF5">
    <property type="entry name" value="LEUCINE ZIPPER PROTEIN 4"/>
    <property type="match status" value="1"/>
</dbReference>
<keyword evidence="3" id="KW-1133">Transmembrane helix</keyword>
<dbReference type="RefSeq" id="WP_197661606.1">
    <property type="nucleotide sequence ID" value="NZ_JAEAGR010000011.1"/>
</dbReference>
<organism evidence="4 5">
    <name type="scientific">Mobilitalea sibirica</name>
    <dbReference type="NCBI Taxonomy" id="1462919"/>
    <lineage>
        <taxon>Bacteria</taxon>
        <taxon>Bacillati</taxon>
        <taxon>Bacillota</taxon>
        <taxon>Clostridia</taxon>
        <taxon>Lachnospirales</taxon>
        <taxon>Lachnospiraceae</taxon>
        <taxon>Mobilitalea</taxon>
    </lineage>
</organism>
<comment type="similarity">
    <text evidence="1">Belongs to the GerABKA family.</text>
</comment>
<evidence type="ECO:0000256" key="2">
    <source>
        <dbReference type="ARBA" id="ARBA00023136"/>
    </source>
</evidence>
<evidence type="ECO:0000313" key="4">
    <source>
        <dbReference type="EMBL" id="MBH1941387.1"/>
    </source>
</evidence>
<dbReference type="Pfam" id="PF03323">
    <property type="entry name" value="GerA"/>
    <property type="match status" value="1"/>
</dbReference>
<sequence length="490" mass="54835">MENFINSSLIKELFSQSNDVLVRPIKINQNNIIIHMFCVDGLINQALLDEALLRSLKIDPYLAECRTERELMDYLLGGGAYHVFTKEEKDYNLLLKYVLSGMVAFLFDAEQKAIVYDIRMFEKRSVSEPQEEGVVKGAKDSFIEVMRMNTALIRRRIRSEYLVAENLSAGRISKTDMALLYISNIADINTVNRIRDTINKIDIDSISTPAFIEEYLIENKNSIFPQIMYTQRPDRVAANLSDGRIALVVDGLPFVYLLPCQLPMLLQSPEDYANHYLLGSSLRIIRYLAMIVTIFLPAFYIAATTYQNQMLPVQLALSVQAAKQNVPFSSASEIIGLLIAFEVLIEAGLRLPKAIGTALSILGGIVVGQSAVAANLVSPAVVVIIALSGIAGFVMPNQDLSNGIRLIRFLMAILAAFSGFFGLAIGLILIITHLCSLDNYGVAYLSPFVDVEGRNQKDTLFRFPIRFFLRRPEDIAKKNKKKQKEQEKSV</sequence>
<evidence type="ECO:0000313" key="5">
    <source>
        <dbReference type="Proteomes" id="UP000623269"/>
    </source>
</evidence>
<evidence type="ECO:0000256" key="1">
    <source>
        <dbReference type="ARBA" id="ARBA00005278"/>
    </source>
</evidence>
<dbReference type="GO" id="GO:0009847">
    <property type="term" value="P:spore germination"/>
    <property type="evidence" value="ECO:0007669"/>
    <property type="project" value="InterPro"/>
</dbReference>
<dbReference type="InterPro" id="IPR050768">
    <property type="entry name" value="UPF0353/GerABKA_families"/>
</dbReference>
<dbReference type="AlphaFoldDB" id="A0A8J7H364"/>
<feature type="transmembrane region" description="Helical" evidence="3">
    <location>
        <begin position="284"/>
        <end position="306"/>
    </location>
</feature>